<sequence length="337" mass="37688">MTVFAQPASLKTPSVRRHYEDTILKPVTFEEHADLLSAELRTELHKLFPEGAAQLWGVTPGLNGANLPQIRKMQAGDTVFFAGNKRLYLVGTMATTWHNPDLARRLWGIDERTQQTWEHMYALTDVRGLNFPMGEVRSLLNWVPNRNIQGFVALRDDDGLALTDHVTFTPNTPATTPNVTPGNAKVPKQRPAGPSDGETTTQSRREQARLKNHLIPGATGDCALCGRTFPRAFLIAAHIKKRAACTEDERWDLNIGMLACLLGCDSLYEHGLIAVDEDGALQISPAAQDAPFVSKHINEHLKGRTTTWWNPEREKYYAWHRAHTFQTGALLPEQVNK</sequence>
<evidence type="ECO:0000313" key="2">
    <source>
        <dbReference type="EMBL" id="MEE4419573.1"/>
    </source>
</evidence>
<name>A0ABU7NL38_9ACTN</name>
<evidence type="ECO:0008006" key="4">
    <source>
        <dbReference type="Google" id="ProtNLM"/>
    </source>
</evidence>
<comment type="caution">
    <text evidence="2">The sequence shown here is derived from an EMBL/GenBank/DDBJ whole genome shotgun (WGS) entry which is preliminary data.</text>
</comment>
<feature type="compositionally biased region" description="Low complexity" evidence="1">
    <location>
        <begin position="168"/>
        <end position="181"/>
    </location>
</feature>
<feature type="region of interest" description="Disordered" evidence="1">
    <location>
        <begin position="168"/>
        <end position="205"/>
    </location>
</feature>
<dbReference type="Proteomes" id="UP001307760">
    <property type="component" value="Unassembled WGS sequence"/>
</dbReference>
<gene>
    <name evidence="2" type="ORF">V2J85_09430</name>
</gene>
<reference evidence="2 3" key="1">
    <citation type="submission" date="2023-12" db="EMBL/GenBank/DDBJ databases">
        <title>30 novel species of actinomycetes from the DSMZ collection.</title>
        <authorList>
            <person name="Nouioui I."/>
        </authorList>
    </citation>
    <scope>NUCLEOTIDE SEQUENCE [LARGE SCALE GENOMIC DNA]</scope>
    <source>
        <strain evidence="2 3">DSM 41528</strain>
    </source>
</reference>
<dbReference type="RefSeq" id="WP_330821249.1">
    <property type="nucleotide sequence ID" value="NZ_JAZBJP010000002.1"/>
</dbReference>
<dbReference type="EMBL" id="JAZBJP010000002">
    <property type="protein sequence ID" value="MEE4419573.1"/>
    <property type="molecule type" value="Genomic_DNA"/>
</dbReference>
<protein>
    <recommendedName>
        <fullName evidence="4">HNH endonuclease</fullName>
    </recommendedName>
</protein>
<evidence type="ECO:0000313" key="3">
    <source>
        <dbReference type="Proteomes" id="UP001307760"/>
    </source>
</evidence>
<accession>A0ABU7NL38</accession>
<organism evidence="2 3">
    <name type="scientific">Streptomyces bugieae</name>
    <dbReference type="NCBI Taxonomy" id="3098223"/>
    <lineage>
        <taxon>Bacteria</taxon>
        <taxon>Bacillati</taxon>
        <taxon>Actinomycetota</taxon>
        <taxon>Actinomycetes</taxon>
        <taxon>Kitasatosporales</taxon>
        <taxon>Streptomycetaceae</taxon>
        <taxon>Streptomyces</taxon>
    </lineage>
</organism>
<proteinExistence type="predicted"/>
<evidence type="ECO:0000256" key="1">
    <source>
        <dbReference type="SAM" id="MobiDB-lite"/>
    </source>
</evidence>
<keyword evidence="3" id="KW-1185">Reference proteome</keyword>